<evidence type="ECO:0000313" key="8">
    <source>
        <dbReference type="EMBL" id="PMS24432.1"/>
    </source>
</evidence>
<dbReference type="InterPro" id="IPR038591">
    <property type="entry name" value="NolW-like_sf"/>
</dbReference>
<dbReference type="Proteomes" id="UP000235347">
    <property type="component" value="Unassembled WGS sequence"/>
</dbReference>
<keyword evidence="9" id="KW-1185">Reference proteome</keyword>
<comment type="function">
    <text evidence="3">Component of the type III secretion system (T3SS), also called injectisome, which is used to inject bacterial effector proteins into eukaryotic host cells. Forms a ring-shaped multimeric structure with an apparent central pore in the outer membrane.</text>
</comment>
<evidence type="ECO:0000259" key="7">
    <source>
        <dbReference type="Pfam" id="PF03958"/>
    </source>
</evidence>
<evidence type="ECO:0000256" key="4">
    <source>
        <dbReference type="RuleBase" id="RU004004"/>
    </source>
</evidence>
<dbReference type="NCBIfam" id="TIGR02516">
    <property type="entry name" value="type_III_yscC"/>
    <property type="match status" value="1"/>
</dbReference>
<feature type="region of interest" description="Disordered" evidence="5">
    <location>
        <begin position="210"/>
        <end position="275"/>
    </location>
</feature>
<dbReference type="Gene3D" id="3.30.1370.120">
    <property type="match status" value="2"/>
</dbReference>
<dbReference type="Gene3D" id="3.55.50.30">
    <property type="match status" value="1"/>
</dbReference>
<dbReference type="PANTHER" id="PTHR30332:SF5">
    <property type="entry name" value="SPI-1 TYPE 3 SECRETION SYSTEM SECRETIN"/>
    <property type="match status" value="1"/>
</dbReference>
<evidence type="ECO:0000256" key="3">
    <source>
        <dbReference type="HAMAP-Rule" id="MF_02219"/>
    </source>
</evidence>
<evidence type="ECO:0000256" key="2">
    <source>
        <dbReference type="ARBA" id="ARBA00022729"/>
    </source>
</evidence>
<dbReference type="PANTHER" id="PTHR30332">
    <property type="entry name" value="PROBABLE GENERAL SECRETION PATHWAY PROTEIN D"/>
    <property type="match status" value="1"/>
</dbReference>
<evidence type="ECO:0000256" key="5">
    <source>
        <dbReference type="SAM" id="MobiDB-lite"/>
    </source>
</evidence>
<evidence type="ECO:0000313" key="9">
    <source>
        <dbReference type="Proteomes" id="UP000235347"/>
    </source>
</evidence>
<keyword evidence="3" id="KW-0472">Membrane</keyword>
<feature type="compositionally biased region" description="Gly residues" evidence="5">
    <location>
        <begin position="218"/>
        <end position="230"/>
    </location>
</feature>
<dbReference type="GO" id="GO:0015627">
    <property type="term" value="C:type II protein secretion system complex"/>
    <property type="evidence" value="ECO:0007669"/>
    <property type="project" value="TreeGrafter"/>
</dbReference>
<feature type="domain" description="NolW-like" evidence="7">
    <location>
        <begin position="83"/>
        <end position="143"/>
    </location>
</feature>
<dbReference type="HAMAP" id="MF_02219">
    <property type="entry name" value="Type_III_secretin"/>
    <property type="match status" value="1"/>
</dbReference>
<keyword evidence="3" id="KW-0653">Protein transport</keyword>
<dbReference type="GO" id="GO:0030257">
    <property type="term" value="C:type III protein secretion system complex"/>
    <property type="evidence" value="ECO:0007669"/>
    <property type="project" value="UniProtKB-UniRule"/>
</dbReference>
<dbReference type="InterPro" id="IPR005644">
    <property type="entry name" value="NolW-like"/>
</dbReference>
<keyword evidence="2 3" id="KW-0732">Signal</keyword>
<dbReference type="Pfam" id="PF03958">
    <property type="entry name" value="Secretin_N"/>
    <property type="match status" value="2"/>
</dbReference>
<evidence type="ECO:0000256" key="1">
    <source>
        <dbReference type="ARBA" id="ARBA00004442"/>
    </source>
</evidence>
<dbReference type="GO" id="GO:0009279">
    <property type="term" value="C:cell outer membrane"/>
    <property type="evidence" value="ECO:0007669"/>
    <property type="project" value="UniProtKB-SubCell"/>
</dbReference>
<comment type="subunit">
    <text evidence="3">The core secretion machinery of the T3SS is composed of approximately 20 different proteins, including cytoplasmic components, a base, an export apparatus and a needle. This subunit is part of the base, which anchors the injectisome in the bacterial cell envelope. Forms a stable homooligomeric complex.</text>
</comment>
<protein>
    <recommendedName>
        <fullName evidence="3">Type 3 secretion system secretin</fullName>
        <shortName evidence="3">T3SS secretin</shortName>
    </recommendedName>
</protein>
<organism evidence="8 9">
    <name type="scientific">Trinickia soli</name>
    <dbReference type="NCBI Taxonomy" id="380675"/>
    <lineage>
        <taxon>Bacteria</taxon>
        <taxon>Pseudomonadati</taxon>
        <taxon>Pseudomonadota</taxon>
        <taxon>Betaproteobacteria</taxon>
        <taxon>Burkholderiales</taxon>
        <taxon>Burkholderiaceae</taxon>
        <taxon>Trinickia</taxon>
    </lineage>
</organism>
<keyword evidence="3" id="KW-0998">Cell outer membrane</keyword>
<gene>
    <name evidence="3" type="primary">sctC</name>
    <name evidence="8" type="ORF">C0Z19_14150</name>
</gene>
<keyword evidence="3" id="KW-0811">Translocation</keyword>
<dbReference type="PRINTS" id="PR01337">
    <property type="entry name" value="TYPE3OMGPROT"/>
</dbReference>
<comment type="similarity">
    <text evidence="3">Belongs to the bacterial secretin family. T3SS SctC subfamily.</text>
</comment>
<reference evidence="8 9" key="1">
    <citation type="submission" date="2018-01" db="EMBL/GenBank/DDBJ databases">
        <title>Whole genome analyses suggest that Burkholderia sensu lato contains two further novel genera in the rhizoxinica-symbiotica group Mycetohabitans gen. nov., and Trinickia gen. nov.: implications for the evolution of diazotrophy and nodulation in the Burkholderiaceae.</title>
        <authorList>
            <person name="Estrada-de los Santos P."/>
            <person name="Palmer M."/>
            <person name="Chavez-Ramirez B."/>
            <person name="Beukes C."/>
            <person name="Steenkamp E.T."/>
            <person name="Hirsch A.M."/>
            <person name="Manyaka P."/>
            <person name="Maluk M."/>
            <person name="Lafos M."/>
            <person name="Crook M."/>
            <person name="Gross E."/>
            <person name="Simon M.F."/>
            <person name="Bueno dos Reis Junior F."/>
            <person name="Poole P.S."/>
            <person name="Venter S.N."/>
            <person name="James E.K."/>
        </authorList>
    </citation>
    <scope>NUCLEOTIDE SEQUENCE [LARGE SCALE GENOMIC DNA]</scope>
    <source>
        <strain evidence="8 9">GP25-8</strain>
    </source>
</reference>
<keyword evidence="3 4" id="KW-0813">Transport</keyword>
<feature type="domain" description="Type II/III secretion system secretin-like" evidence="6">
    <location>
        <begin position="399"/>
        <end position="557"/>
    </location>
</feature>
<name>A0A2N7W4V4_9BURK</name>
<dbReference type="InterPro" id="IPR003522">
    <property type="entry name" value="T3SS_OM_pore_YscC"/>
</dbReference>
<proteinExistence type="inferred from homology"/>
<dbReference type="InterPro" id="IPR050810">
    <property type="entry name" value="Bact_Secretion_Sys_Channel"/>
</dbReference>
<comment type="caution">
    <text evidence="8">The sequence shown here is derived from an EMBL/GenBank/DDBJ whole genome shotgun (WGS) entry which is preliminary data.</text>
</comment>
<evidence type="ECO:0000259" key="6">
    <source>
        <dbReference type="Pfam" id="PF00263"/>
    </source>
</evidence>
<comment type="subcellular location">
    <subcellularLocation>
        <location evidence="1 3 4">Cell outer membrane</location>
    </subcellularLocation>
</comment>
<dbReference type="InterPro" id="IPR004846">
    <property type="entry name" value="T2SS/T3SS_dom"/>
</dbReference>
<sequence>MHWKSPQIEYAAEGKDVKDVLRDFAASQGIPAMIGNNVSGTVSGRFHMPPQRFLDTLASTFGFIWYYDGTVLDIVAPSDMTNAVIDLDSTSVRELQATLDQMGVADKRFPLTYDAAQGVAIVSGPPSYVKMIKDLAQRVDRKSTRRMGDEVRVFPLAHAWAMDRTVNVDGENVTIPGVATLLNNMYHPQSGGGALAGSSRKLAYLSRNTPTRDVYGSTSGGMSNGRGGAGYVALPPLPPGSNGGAAMPSGQLQQARAAASPDEAPPDDSGKDEALPVFQADPRTNSVLVRDTPDRMFQYPQLLQRLDVKPQLIEISAQIIEVQDGALDQLGVDWTLHNSHVDLQTGAGAGQNTYNGTLAPTFGTTTLSGGTSVNAAPLGMSLSAVLGDAGRYLLSRVDALTQTDKAKVDASPKVTTLNNVEAVMDNVTRFFVPVAGYASADLYTVSTGVSLRVLPMVVQENGTTQIKLDVTIQDGHLSSQTVSNLPVITSTNINTSAFISQGQALLIAGYGVDDRSHTVSGVPGLSKIPVIGGLFRTTQQTDSHMERLFLLTPKIIEP</sequence>
<dbReference type="Pfam" id="PF00263">
    <property type="entry name" value="Secretin"/>
    <property type="match status" value="1"/>
</dbReference>
<dbReference type="AlphaFoldDB" id="A0A2N7W4V4"/>
<accession>A0A2N7W4V4</accession>
<feature type="domain" description="NolW-like" evidence="7">
    <location>
        <begin position="151"/>
        <end position="310"/>
    </location>
</feature>
<dbReference type="EMBL" id="PNYB01000010">
    <property type="protein sequence ID" value="PMS24432.1"/>
    <property type="molecule type" value="Genomic_DNA"/>
</dbReference>
<dbReference type="GO" id="GO:0030254">
    <property type="term" value="P:protein secretion by the type III secretion system"/>
    <property type="evidence" value="ECO:0007669"/>
    <property type="project" value="UniProtKB-UniRule"/>
</dbReference>